<accession>A0A451BBM0</accession>
<protein>
    <recommendedName>
        <fullName evidence="5">DUF1640 domain-containing protein</fullName>
    </recommendedName>
</protein>
<reference evidence="4" key="1">
    <citation type="submission" date="2019-02" db="EMBL/GenBank/DDBJ databases">
        <authorList>
            <person name="Gruber-Vodicka R. H."/>
            <person name="Seah K. B. B."/>
        </authorList>
    </citation>
    <scope>NUCLEOTIDE SEQUENCE</scope>
    <source>
        <strain evidence="2">BECK_BZ197</strain>
        <strain evidence="4">BECK_BZ198</strain>
        <strain evidence="3">BECK_BZ199</strain>
    </source>
</reference>
<name>A0A451BBM0_9GAMM</name>
<gene>
    <name evidence="2" type="ORF">BECKMB1821G_GA0114241_102812</name>
    <name evidence="4" type="ORF">BECKMB1821H_GA0114242_102837</name>
    <name evidence="3" type="ORF">BECKMB1821I_GA0114274_102911</name>
</gene>
<keyword evidence="1" id="KW-0812">Transmembrane</keyword>
<dbReference type="EMBL" id="CAADFQ010000029">
    <property type="protein sequence ID" value="VFK32033.1"/>
    <property type="molecule type" value="Genomic_DNA"/>
</dbReference>
<proteinExistence type="predicted"/>
<keyword evidence="1" id="KW-1133">Transmembrane helix</keyword>
<feature type="transmembrane region" description="Helical" evidence="1">
    <location>
        <begin position="68"/>
        <end position="86"/>
    </location>
</feature>
<evidence type="ECO:0000313" key="4">
    <source>
        <dbReference type="EMBL" id="VFK75672.1"/>
    </source>
</evidence>
<organism evidence="4">
    <name type="scientific">Candidatus Kentrum sp. MB</name>
    <dbReference type="NCBI Taxonomy" id="2138164"/>
    <lineage>
        <taxon>Bacteria</taxon>
        <taxon>Pseudomonadati</taxon>
        <taxon>Pseudomonadota</taxon>
        <taxon>Gammaproteobacteria</taxon>
        <taxon>Candidatus Kentrum</taxon>
    </lineage>
</organism>
<sequence>MSAITFDTLAFVETLKEAQFNEQQAQAIARAFKDAQHESKVTTKTDIRQIDNKIDKLRSEMREMELRLTIKMGAMIASAIIVIVAIDRFLQIPA</sequence>
<evidence type="ECO:0000313" key="3">
    <source>
        <dbReference type="EMBL" id="VFK32033.1"/>
    </source>
</evidence>
<dbReference type="AlphaFoldDB" id="A0A451BBM0"/>
<dbReference type="EMBL" id="CAADGH010000028">
    <property type="protein sequence ID" value="VFK75672.1"/>
    <property type="molecule type" value="Genomic_DNA"/>
</dbReference>
<evidence type="ECO:0008006" key="5">
    <source>
        <dbReference type="Google" id="ProtNLM"/>
    </source>
</evidence>
<dbReference type="EMBL" id="CAADFO010000028">
    <property type="protein sequence ID" value="VFK27466.1"/>
    <property type="molecule type" value="Genomic_DNA"/>
</dbReference>
<evidence type="ECO:0000313" key="2">
    <source>
        <dbReference type="EMBL" id="VFK27466.1"/>
    </source>
</evidence>
<keyword evidence="1" id="KW-0472">Membrane</keyword>
<evidence type="ECO:0000256" key="1">
    <source>
        <dbReference type="SAM" id="Phobius"/>
    </source>
</evidence>